<feature type="region of interest" description="Disordered" evidence="1">
    <location>
        <begin position="955"/>
        <end position="989"/>
    </location>
</feature>
<feature type="compositionally biased region" description="Acidic residues" evidence="1">
    <location>
        <begin position="29"/>
        <end position="39"/>
    </location>
</feature>
<comment type="caution">
    <text evidence="3">The sequence shown here is derived from an EMBL/GenBank/DDBJ whole genome shotgun (WGS) entry which is preliminary data.</text>
</comment>
<gene>
    <name evidence="3" type="ORF">D9619_010741</name>
</gene>
<sequence>MDTNSDDGSEQQQSDSEIESQQQHFEGSESGDDSDFEETELQRELKHALGQDHFSFAGNFYHAGLQPFAPNPCMFITGLGLVGLPLSEYDAKRMISAANLAPFGHGQRTVVDKTVRDTWEIDPEKITFVNPAWKKHVDVTICAEVCTALGVSASVSKMELYKLLLYETGSHFLPHQDTQKANGMFATVIIILPSTYEGGQLIVSHASKTKTIDFSEKSTIATAVLAWYTDVRHEVKPITSGYRLALSYNLIHAARSAELCPTLPDMGKATQFLDQALRKWKKQLKRHESEQHIYAYLLNHEYSLMNLSDGLTFLKGADAHRVRSIRPIAESLGFVIGFASLEQHISGAADDDGADYYSRNRRAYSDEEDSDEDMRRVPDMVEIGYTQTKISSLTGLDGKPLFGVTKPMIIPEEALVPANPFKNVQPDRKDYEGYMGNGAGGIEHWYKRTVLLILNAKKRNDLLFEVEGLPLAFKMIQKNLANPPSPDNLSWAARILRKRSTWTKEHLTTMMKYSLHWKNVGLWNDSTKCPLCTLDVVDAKLLLQSCQILSFDSVRLSLEDILARSGPKTAFEKVSLIREVSAKATDTERATAELWSNKETQKALASFTATGAEDVPAIVALIKRLGLHIFMEQMLPSLRSRAKSYDFWITLHTTILSQRQAILQEIATTSTSPETTGAEPDTQTQGGAVNPVPGMLKTLIGDCLSLASSTAMRVAPSPKHSYSYYDRQSADDPFRIRIDRTLFLVERCIRTSHLDICDDLLQRTLKIPGDLTAKFTKFYVPLIPRLSALLAKLNKSITMSPFAAFAQKVIGKYLAEILGKRGHIHPCGLRKVGCRCGDCNDLDKFILDRRQYTTILKVNKQRRNHLENQLRNATDLCTVTQISYGRPQGIKVTKTPAVVWACNWSHRLEESTTFLTSFGSAEVLSEIMGARLKDVIAALEGNQYILAPDNTEAQDSEAVSGAMQPAAGTSTLTSHEDARPKKIAKGQKRKTAPLKLLDVIDFTGEDSS</sequence>
<dbReference type="AlphaFoldDB" id="A0A8H5BAV6"/>
<name>A0A8H5BAV6_9AGAR</name>
<dbReference type="PANTHER" id="PTHR33099:SF7">
    <property type="entry name" value="MYND-TYPE DOMAIN-CONTAINING PROTEIN"/>
    <property type="match status" value="1"/>
</dbReference>
<dbReference type="Pfam" id="PF13640">
    <property type="entry name" value="2OG-FeII_Oxy_3"/>
    <property type="match status" value="1"/>
</dbReference>
<dbReference type="OrthoDB" id="124582at2759"/>
<dbReference type="Proteomes" id="UP000567179">
    <property type="component" value="Unassembled WGS sequence"/>
</dbReference>
<evidence type="ECO:0000259" key="2">
    <source>
        <dbReference type="Pfam" id="PF13640"/>
    </source>
</evidence>
<feature type="region of interest" description="Disordered" evidence="1">
    <location>
        <begin position="669"/>
        <end position="688"/>
    </location>
</feature>
<feature type="compositionally biased region" description="Polar residues" evidence="1">
    <location>
        <begin position="669"/>
        <end position="687"/>
    </location>
</feature>
<accession>A0A8H5BAV6</accession>
<dbReference type="EMBL" id="JAACJJ010000030">
    <property type="protein sequence ID" value="KAF5318817.1"/>
    <property type="molecule type" value="Genomic_DNA"/>
</dbReference>
<reference evidence="3 4" key="1">
    <citation type="journal article" date="2020" name="ISME J.">
        <title>Uncovering the hidden diversity of litter-decomposition mechanisms in mushroom-forming fungi.</title>
        <authorList>
            <person name="Floudas D."/>
            <person name="Bentzer J."/>
            <person name="Ahren D."/>
            <person name="Johansson T."/>
            <person name="Persson P."/>
            <person name="Tunlid A."/>
        </authorList>
    </citation>
    <scope>NUCLEOTIDE SEQUENCE [LARGE SCALE GENOMIC DNA]</scope>
    <source>
        <strain evidence="3 4">CBS 101986</strain>
    </source>
</reference>
<evidence type="ECO:0000313" key="4">
    <source>
        <dbReference type="Proteomes" id="UP000567179"/>
    </source>
</evidence>
<dbReference type="PANTHER" id="PTHR33099">
    <property type="entry name" value="FE2OG DIOXYGENASE DOMAIN-CONTAINING PROTEIN"/>
    <property type="match status" value="1"/>
</dbReference>
<keyword evidence="4" id="KW-1185">Reference proteome</keyword>
<dbReference type="Gene3D" id="2.60.120.620">
    <property type="entry name" value="q2cbj1_9rhob like domain"/>
    <property type="match status" value="1"/>
</dbReference>
<dbReference type="InterPro" id="IPR044862">
    <property type="entry name" value="Pro_4_hyd_alph_FE2OG_OXY"/>
</dbReference>
<organism evidence="3 4">
    <name type="scientific">Psilocybe cf. subviscida</name>
    <dbReference type="NCBI Taxonomy" id="2480587"/>
    <lineage>
        <taxon>Eukaryota</taxon>
        <taxon>Fungi</taxon>
        <taxon>Dikarya</taxon>
        <taxon>Basidiomycota</taxon>
        <taxon>Agaricomycotina</taxon>
        <taxon>Agaricomycetes</taxon>
        <taxon>Agaricomycetidae</taxon>
        <taxon>Agaricales</taxon>
        <taxon>Agaricineae</taxon>
        <taxon>Strophariaceae</taxon>
        <taxon>Psilocybe</taxon>
    </lineage>
</organism>
<evidence type="ECO:0000313" key="3">
    <source>
        <dbReference type="EMBL" id="KAF5318817.1"/>
    </source>
</evidence>
<feature type="region of interest" description="Disordered" evidence="1">
    <location>
        <begin position="1"/>
        <end position="42"/>
    </location>
</feature>
<evidence type="ECO:0000256" key="1">
    <source>
        <dbReference type="SAM" id="MobiDB-lite"/>
    </source>
</evidence>
<protein>
    <recommendedName>
        <fullName evidence="2">Prolyl 4-hydroxylase alpha subunit Fe(2+) 2OG dioxygenase domain-containing protein</fullName>
    </recommendedName>
</protein>
<feature type="compositionally biased region" description="Low complexity" evidence="1">
    <location>
        <begin position="10"/>
        <end position="23"/>
    </location>
</feature>
<feature type="domain" description="Prolyl 4-hydroxylase alpha subunit Fe(2+) 2OG dioxygenase" evidence="2">
    <location>
        <begin position="162"/>
        <end position="248"/>
    </location>
</feature>
<proteinExistence type="predicted"/>